<evidence type="ECO:0000313" key="1">
    <source>
        <dbReference type="EMBL" id="CAG6720641.1"/>
    </source>
</evidence>
<sequence length="302" mass="33209">MHPGLNIHLTKVHNERRNISNTLSGSNRSGQAQPSFPNSPVINVFDQVESFKRSLTGMKMHVRVLKRVPKGARYSAAIKLTNIMKSCAHENSFDSWEKLFTFSYSCLRTPIRSKNNKQSLTSLVKENIASQQIPSYTPQNKKNDTTSLGKRVEAKLAEFDTKGAIRLLSSDCTLAPRNNDTLDRLKQLHPVQEIPISLENSSTNGVTVTVEGVKKSIDSFNAGSAGGIDGLSPQHFKDLTSKSAGEAGAKLLESIKDIVNLMLEGNVNDEIRPFLFGVSVFQSGYTSNSQITSVGIKLVLFR</sequence>
<dbReference type="AlphaFoldDB" id="A0A8D8VFV8"/>
<name>A0A8D8VFV8_9HEMI</name>
<dbReference type="EMBL" id="HBUF01360853">
    <property type="protein sequence ID" value="CAG6720641.1"/>
    <property type="molecule type" value="Transcribed_RNA"/>
</dbReference>
<accession>A0A8D8VFV8</accession>
<reference evidence="1" key="1">
    <citation type="submission" date="2021-05" db="EMBL/GenBank/DDBJ databases">
        <authorList>
            <person name="Alioto T."/>
            <person name="Alioto T."/>
            <person name="Gomez Garrido J."/>
        </authorList>
    </citation>
    <scope>NUCLEOTIDE SEQUENCE</scope>
</reference>
<proteinExistence type="predicted"/>
<organism evidence="1">
    <name type="scientific">Cacopsylla melanoneura</name>
    <dbReference type="NCBI Taxonomy" id="428564"/>
    <lineage>
        <taxon>Eukaryota</taxon>
        <taxon>Metazoa</taxon>
        <taxon>Ecdysozoa</taxon>
        <taxon>Arthropoda</taxon>
        <taxon>Hexapoda</taxon>
        <taxon>Insecta</taxon>
        <taxon>Pterygota</taxon>
        <taxon>Neoptera</taxon>
        <taxon>Paraneoptera</taxon>
        <taxon>Hemiptera</taxon>
        <taxon>Sternorrhyncha</taxon>
        <taxon>Psylloidea</taxon>
        <taxon>Psyllidae</taxon>
        <taxon>Psyllinae</taxon>
        <taxon>Cacopsylla</taxon>
    </lineage>
</organism>
<protein>
    <submittedName>
        <fullName evidence="1">Uncharacterized protein</fullName>
    </submittedName>
</protein>